<keyword evidence="2" id="KW-0645">Protease</keyword>
<organism evidence="2 3">
    <name type="scientific">Agromyces intestinalis</name>
    <dbReference type="NCBI Taxonomy" id="2592652"/>
    <lineage>
        <taxon>Bacteria</taxon>
        <taxon>Bacillati</taxon>
        <taxon>Actinomycetota</taxon>
        <taxon>Actinomycetes</taxon>
        <taxon>Micrococcales</taxon>
        <taxon>Microbacteriaceae</taxon>
        <taxon>Agromyces</taxon>
    </lineage>
</organism>
<keyword evidence="1" id="KW-0812">Transmembrane</keyword>
<name>A0A5C1YMI2_9MICO</name>
<feature type="transmembrane region" description="Helical" evidence="1">
    <location>
        <begin position="137"/>
        <end position="158"/>
    </location>
</feature>
<dbReference type="OrthoDB" id="9785431at2"/>
<keyword evidence="1" id="KW-1133">Transmembrane helix</keyword>
<feature type="transmembrane region" description="Helical" evidence="1">
    <location>
        <begin position="206"/>
        <end position="224"/>
    </location>
</feature>
<feature type="transmembrane region" description="Helical" evidence="1">
    <location>
        <begin position="100"/>
        <end position="125"/>
    </location>
</feature>
<keyword evidence="2" id="KW-0378">Hydrolase</keyword>
<feature type="transmembrane region" description="Helical" evidence="1">
    <location>
        <begin position="60"/>
        <end position="80"/>
    </location>
</feature>
<feature type="transmembrane region" description="Helical" evidence="1">
    <location>
        <begin position="29"/>
        <end position="48"/>
    </location>
</feature>
<dbReference type="Pfam" id="PF13367">
    <property type="entry name" value="PrsW-protease"/>
    <property type="match status" value="1"/>
</dbReference>
<dbReference type="PANTHER" id="PTHR36844:SF1">
    <property type="entry name" value="PROTEASE PRSW"/>
    <property type="match status" value="1"/>
</dbReference>
<accession>A0A5C1YMI2</accession>
<evidence type="ECO:0000256" key="1">
    <source>
        <dbReference type="SAM" id="Phobius"/>
    </source>
</evidence>
<dbReference type="GO" id="GO:0008237">
    <property type="term" value="F:metallopeptidase activity"/>
    <property type="evidence" value="ECO:0007669"/>
    <property type="project" value="UniProtKB-KW"/>
</dbReference>
<evidence type="ECO:0000313" key="3">
    <source>
        <dbReference type="Proteomes" id="UP000324678"/>
    </source>
</evidence>
<dbReference type="InterPro" id="IPR026898">
    <property type="entry name" value="PrsW"/>
</dbReference>
<reference evidence="2 3" key="1">
    <citation type="submission" date="2019-09" db="EMBL/GenBank/DDBJ databases">
        <title>Genome sequencing of strain KACC 19306.</title>
        <authorList>
            <person name="Heo J."/>
            <person name="Kim S.-J."/>
            <person name="Kim J.-S."/>
            <person name="Hong S.-B."/>
            <person name="Kwon S.-W."/>
        </authorList>
    </citation>
    <scope>NUCLEOTIDE SEQUENCE [LARGE SCALE GENOMIC DNA]</scope>
    <source>
        <strain evidence="2 3">KACC 19306</strain>
    </source>
</reference>
<dbReference type="PANTHER" id="PTHR36844">
    <property type="entry name" value="PROTEASE PRSW"/>
    <property type="match status" value="1"/>
</dbReference>
<dbReference type="KEGG" id="ail:FLP10_02190"/>
<keyword evidence="2" id="KW-0482">Metalloprotease</keyword>
<protein>
    <submittedName>
        <fullName evidence="2">PrsW family intramembrane metalloprotease</fullName>
    </submittedName>
</protein>
<evidence type="ECO:0000313" key="2">
    <source>
        <dbReference type="EMBL" id="QEO16022.1"/>
    </source>
</evidence>
<dbReference type="GO" id="GO:0006508">
    <property type="term" value="P:proteolysis"/>
    <property type="evidence" value="ECO:0007669"/>
    <property type="project" value="UniProtKB-KW"/>
</dbReference>
<dbReference type="EMBL" id="CP043505">
    <property type="protein sequence ID" value="QEO16022.1"/>
    <property type="molecule type" value="Genomic_DNA"/>
</dbReference>
<gene>
    <name evidence="2" type="ORF">FLP10_02190</name>
</gene>
<proteinExistence type="predicted"/>
<dbReference type="Proteomes" id="UP000324678">
    <property type="component" value="Chromosome"/>
</dbReference>
<sequence>MLAVVGIAVGALALLLVVAYLIAALGVPTLAVGSLLAVVPLVIVLLAVRWVDRWEPEPRWALWFAFLWGAGVSVAVALLVDLGVQVAVAFATPGGATDEALQAVVQAPLVEELAKGLGVLLVFAFSRSHFDGPIDGLVYAATVAAGFAFTENVLYFGAAMAEGGAGEVGLVFVVRGLFSPFAHVLFTACTGLMIGIGARRGATVGIIGWFALGLVGAIALHALWNGSLAFAGEGAIALYFTVQVPIFIGAIVLTVLLRGQEARLTRDRLAEYAAAGWLTRGEVDALATPAGRRQAIAWARAQRPQRTAEVRALISDATALAFNRQMVVSGRTDVRHARDERALLDRLTARRAALLR</sequence>
<feature type="transmembrane region" description="Helical" evidence="1">
    <location>
        <begin position="170"/>
        <end position="194"/>
    </location>
</feature>
<dbReference type="AlphaFoldDB" id="A0A5C1YMI2"/>
<keyword evidence="1" id="KW-0472">Membrane</keyword>
<keyword evidence="3" id="KW-1185">Reference proteome</keyword>
<feature type="transmembrane region" description="Helical" evidence="1">
    <location>
        <begin position="236"/>
        <end position="257"/>
    </location>
</feature>